<dbReference type="SUPFAM" id="SSF46689">
    <property type="entry name" value="Homeodomain-like"/>
    <property type="match status" value="2"/>
</dbReference>
<evidence type="ECO:0000256" key="3">
    <source>
        <dbReference type="ARBA" id="ARBA00023163"/>
    </source>
</evidence>
<gene>
    <name evidence="5" type="ORF">SAMN02745724_03780</name>
</gene>
<accession>A0A1I1QGF9</accession>
<dbReference type="GO" id="GO:0003700">
    <property type="term" value="F:DNA-binding transcription factor activity"/>
    <property type="evidence" value="ECO:0007669"/>
    <property type="project" value="InterPro"/>
</dbReference>
<dbReference type="InterPro" id="IPR018060">
    <property type="entry name" value="HTH_AraC"/>
</dbReference>
<feature type="domain" description="HTH araC/xylS-type" evidence="4">
    <location>
        <begin position="233"/>
        <end position="331"/>
    </location>
</feature>
<reference evidence="5 6" key="1">
    <citation type="submission" date="2016-10" db="EMBL/GenBank/DDBJ databases">
        <authorList>
            <person name="de Groot N.N."/>
        </authorList>
    </citation>
    <scope>NUCLEOTIDE SEQUENCE [LARGE SCALE GENOMIC DNA]</scope>
    <source>
        <strain evidence="5 6">DSM 6059</strain>
    </source>
</reference>
<dbReference type="PANTHER" id="PTHR47893:SF1">
    <property type="entry name" value="REGULATORY PROTEIN PCHR"/>
    <property type="match status" value="1"/>
</dbReference>
<dbReference type="AlphaFoldDB" id="A0A1I1QGF9"/>
<dbReference type="Proteomes" id="UP000198862">
    <property type="component" value="Unassembled WGS sequence"/>
</dbReference>
<dbReference type="PANTHER" id="PTHR47893">
    <property type="entry name" value="REGULATORY PROTEIN PCHR"/>
    <property type="match status" value="1"/>
</dbReference>
<dbReference type="RefSeq" id="WP_091988224.1">
    <property type="nucleotide sequence ID" value="NZ_FOLO01000039.1"/>
</dbReference>
<dbReference type="STRING" id="1123010.SAMN02745724_03780"/>
<organism evidence="5 6">
    <name type="scientific">Pseudoalteromonas denitrificans DSM 6059</name>
    <dbReference type="NCBI Taxonomy" id="1123010"/>
    <lineage>
        <taxon>Bacteria</taxon>
        <taxon>Pseudomonadati</taxon>
        <taxon>Pseudomonadota</taxon>
        <taxon>Gammaproteobacteria</taxon>
        <taxon>Alteromonadales</taxon>
        <taxon>Pseudoalteromonadaceae</taxon>
        <taxon>Pseudoalteromonas</taxon>
    </lineage>
</organism>
<protein>
    <submittedName>
        <fullName evidence="5">AraC-type DNA-binding protein</fullName>
    </submittedName>
</protein>
<dbReference type="InterPro" id="IPR018062">
    <property type="entry name" value="HTH_AraC-typ_CS"/>
</dbReference>
<dbReference type="PROSITE" id="PS00041">
    <property type="entry name" value="HTH_ARAC_FAMILY_1"/>
    <property type="match status" value="1"/>
</dbReference>
<dbReference type="GO" id="GO:0043565">
    <property type="term" value="F:sequence-specific DNA binding"/>
    <property type="evidence" value="ECO:0007669"/>
    <property type="project" value="InterPro"/>
</dbReference>
<dbReference type="SMART" id="SM00342">
    <property type="entry name" value="HTH_ARAC"/>
    <property type="match status" value="1"/>
</dbReference>
<dbReference type="PROSITE" id="PS01124">
    <property type="entry name" value="HTH_ARAC_FAMILY_2"/>
    <property type="match status" value="1"/>
</dbReference>
<sequence length="336" mass="37815">MPDRVKSEHKTKISQSFLSDMLNVLHKTHHHTLAKSSTEVMEGLLAFSRLESGISVHCSDAIEMQDMSSSIELPPCLSFNLVFKGKVDFNLGGQTLFLGKTSLTEIECSAIVLNKPELMTRFLKQGEHVIKVNVFIEQTWLKARCKNKKDFEIFERVFSDHLALHKWAACDTLIKLAQQILQAKTKNGLAAELLVEHSAMQILCECINTLSVKVEKLYHSKIQSKACQIKQVKSLKIQIDSLLEKPLSLTDIALSLGLSISTLQRRFKQEYGTTVVDYIKQKRLENARSAIVFDGLSIGEAAYKAGYNHSSNFITAFKKRFDITPASLAKTHFINN</sequence>
<keyword evidence="3" id="KW-0804">Transcription</keyword>
<name>A0A1I1QGF9_9GAMM</name>
<evidence type="ECO:0000313" key="6">
    <source>
        <dbReference type="Proteomes" id="UP000198862"/>
    </source>
</evidence>
<dbReference type="EMBL" id="FOLO01000039">
    <property type="protein sequence ID" value="SFD18333.1"/>
    <property type="molecule type" value="Genomic_DNA"/>
</dbReference>
<dbReference type="OrthoDB" id="6670788at2"/>
<dbReference type="Pfam" id="PF12833">
    <property type="entry name" value="HTH_18"/>
    <property type="match status" value="1"/>
</dbReference>
<evidence type="ECO:0000256" key="2">
    <source>
        <dbReference type="ARBA" id="ARBA00023125"/>
    </source>
</evidence>
<proteinExistence type="predicted"/>
<dbReference type="InterPro" id="IPR053142">
    <property type="entry name" value="PchR_regulatory_protein"/>
</dbReference>
<dbReference type="Gene3D" id="1.10.10.60">
    <property type="entry name" value="Homeodomain-like"/>
    <property type="match status" value="1"/>
</dbReference>
<evidence type="ECO:0000259" key="4">
    <source>
        <dbReference type="PROSITE" id="PS01124"/>
    </source>
</evidence>
<keyword evidence="1" id="KW-0805">Transcription regulation</keyword>
<evidence type="ECO:0000256" key="1">
    <source>
        <dbReference type="ARBA" id="ARBA00023015"/>
    </source>
</evidence>
<keyword evidence="2 5" id="KW-0238">DNA-binding</keyword>
<evidence type="ECO:0000313" key="5">
    <source>
        <dbReference type="EMBL" id="SFD18333.1"/>
    </source>
</evidence>
<dbReference type="InterPro" id="IPR009057">
    <property type="entry name" value="Homeodomain-like_sf"/>
</dbReference>
<keyword evidence="6" id="KW-1185">Reference proteome</keyword>